<protein>
    <submittedName>
        <fullName evidence="15">TonB-linked outer membrane protein, SusC/RagA family</fullName>
    </submittedName>
</protein>
<evidence type="ECO:0000256" key="4">
    <source>
        <dbReference type="ARBA" id="ARBA00022692"/>
    </source>
</evidence>
<proteinExistence type="inferred from homology"/>
<dbReference type="GO" id="GO:0009279">
    <property type="term" value="C:cell outer membrane"/>
    <property type="evidence" value="ECO:0007669"/>
    <property type="project" value="UniProtKB-SubCell"/>
</dbReference>
<dbReference type="PANTHER" id="PTHR30069:SF29">
    <property type="entry name" value="HEMOGLOBIN AND HEMOGLOBIN-HAPTOGLOBIN-BINDING PROTEIN 1-RELATED"/>
    <property type="match status" value="1"/>
</dbReference>
<evidence type="ECO:0000256" key="3">
    <source>
        <dbReference type="ARBA" id="ARBA00022452"/>
    </source>
</evidence>
<feature type="domain" description="TonB-dependent receptor plug" evidence="14">
    <location>
        <begin position="124"/>
        <end position="247"/>
    </location>
</feature>
<dbReference type="OrthoDB" id="9768177at2"/>
<evidence type="ECO:0000256" key="6">
    <source>
        <dbReference type="ARBA" id="ARBA00023077"/>
    </source>
</evidence>
<dbReference type="Pfam" id="PF13715">
    <property type="entry name" value="CarbopepD_reg_2"/>
    <property type="match status" value="1"/>
</dbReference>
<dbReference type="GO" id="GO:0015344">
    <property type="term" value="F:siderophore uptake transmembrane transporter activity"/>
    <property type="evidence" value="ECO:0007669"/>
    <property type="project" value="TreeGrafter"/>
</dbReference>
<dbReference type="NCBIfam" id="TIGR04056">
    <property type="entry name" value="OMP_RagA_SusC"/>
    <property type="match status" value="1"/>
</dbReference>
<dbReference type="InterPro" id="IPR036942">
    <property type="entry name" value="Beta-barrel_TonB_sf"/>
</dbReference>
<gene>
    <name evidence="15" type="ORF">SAMN06265377_2988</name>
</gene>
<keyword evidence="9 10" id="KW-0998">Cell outer membrane</keyword>
<evidence type="ECO:0000256" key="10">
    <source>
        <dbReference type="PROSITE-ProRule" id="PRU01360"/>
    </source>
</evidence>
<dbReference type="Proteomes" id="UP000219048">
    <property type="component" value="Unassembled WGS sequence"/>
</dbReference>
<evidence type="ECO:0000313" key="16">
    <source>
        <dbReference type="Proteomes" id="UP000219048"/>
    </source>
</evidence>
<dbReference type="InterPro" id="IPR008969">
    <property type="entry name" value="CarboxyPept-like_regulatory"/>
</dbReference>
<evidence type="ECO:0000256" key="1">
    <source>
        <dbReference type="ARBA" id="ARBA00004571"/>
    </source>
</evidence>
<sequence>MTNYLITNFMRKSFLTFLLACFTVGIGYSQITISGTISDETGPLPGASVFVKGTDNGTITDFDGNYTIEANQGETLVISFIGYRTEERIIGSETLLNFVLQQDAESLKEVVVTALGFVEQRDKMASTYSKIDADKLVQPVENKIIDGIAGKAAGVSINATSGDPGAGSNIQIRGTSSLSGSSQPLIVVDGIPLNNDNLAGSGDDDQSAGVSQQSRLNDINPEDIESFQVFKGASAGALYGSRALNGVIVITTKKGKAGKFNVSYSSGISVDKISYEHPLQTTFGQGNGGSYSPTAQRSWGDRISERSGGADEVDTSGQFFESLVSDNIIYPITQKNSREVYTNRNFDQVFGTGITYDNKVAVSSGSEKGTYYISAGHVNQKGIIKSSFYKKTNFTINMTQNLTDKLRTNFKANYVHTGSNRTQQGSNTAGLYLGLLRTPADFDQTDYIGNYTSSSGSITPNRHRGYRRYLANSDNVIYNNPLWTINEQKSTANVNRLIGTGEVSYQWNDNISTIVRGGVDFYVDTRVYFFPYYTAGSARRYGLLNDETINNEEYNGDLLTNFNYELTDNLNTNIVVGFGINDRRRKRVFTEADNFIANFRNPLDAAELSAKENIGSETTRTNRRNIRFYGTANFDYADQLVLQLGGAFEKHSVLPASDNGFFYPSAELGWTFTKALKDSGPLSFGKIRLAYGQVANVPIAHREQTVFEVGTFSSFSDQIALENFGGGFQLDERLGNSNLKPEIKTEYEVGLDLRFLRNRLALSTTYYTNKTEDVLLDLALVPSLGFDEIYANGATIENDGLEIELRYDFLRNQDWRGSVALNYSTNENIVRGVDGTGEFIQEFSEGTSIESVAIDGEPLGVLYTQGALRNDDGSLILDANGFPQVDTGGNLIVGDPNPDWRGGLQFDLSYKNLSFAASFDTSQGNDLAQRTRFILSFFGTHADVGNTITLTEDLVNFDGDVFPTGSVVRGNVGNFGGGNVLLDEEYYTSLYGFGDGKLNEFAVEDGSWTRLRELSLSYKIDSDNFKKATGLSSVEFTASGRNLVIWTDVVGIDPDINQFGVGRARGLDYFSNPGSRTYAFGINFNF</sequence>
<feature type="region of interest" description="Disordered" evidence="12">
    <location>
        <begin position="284"/>
        <end position="313"/>
    </location>
</feature>
<name>A0A285MZD0_9FLAO</name>
<comment type="similarity">
    <text evidence="10 11">Belongs to the TonB-dependent receptor family.</text>
</comment>
<dbReference type="Gene3D" id="2.170.130.10">
    <property type="entry name" value="TonB-dependent receptor, plug domain"/>
    <property type="match status" value="1"/>
</dbReference>
<dbReference type="Gene3D" id="2.60.40.1120">
    <property type="entry name" value="Carboxypeptidase-like, regulatory domain"/>
    <property type="match status" value="1"/>
</dbReference>
<evidence type="ECO:0000256" key="8">
    <source>
        <dbReference type="ARBA" id="ARBA00023170"/>
    </source>
</evidence>
<dbReference type="PROSITE" id="PS52016">
    <property type="entry name" value="TONB_DEPENDENT_REC_3"/>
    <property type="match status" value="1"/>
</dbReference>
<dbReference type="SUPFAM" id="SSF49464">
    <property type="entry name" value="Carboxypeptidase regulatory domain-like"/>
    <property type="match status" value="1"/>
</dbReference>
<evidence type="ECO:0000259" key="14">
    <source>
        <dbReference type="Pfam" id="PF07715"/>
    </source>
</evidence>
<keyword evidence="8" id="KW-0675">Receptor</keyword>
<dbReference type="Gene3D" id="2.40.170.20">
    <property type="entry name" value="TonB-dependent receptor, beta-barrel domain"/>
    <property type="match status" value="1"/>
</dbReference>
<evidence type="ECO:0000259" key="13">
    <source>
        <dbReference type="Pfam" id="PF00593"/>
    </source>
</evidence>
<keyword evidence="16" id="KW-1185">Reference proteome</keyword>
<feature type="compositionally biased region" description="Polar residues" evidence="12">
    <location>
        <begin position="284"/>
        <end position="297"/>
    </location>
</feature>
<dbReference type="NCBIfam" id="TIGR04057">
    <property type="entry name" value="SusC_RagA_signa"/>
    <property type="match status" value="1"/>
</dbReference>
<keyword evidence="5" id="KW-0732">Signal</keyword>
<dbReference type="InterPro" id="IPR012910">
    <property type="entry name" value="Plug_dom"/>
</dbReference>
<dbReference type="AlphaFoldDB" id="A0A285MZD0"/>
<evidence type="ECO:0000313" key="15">
    <source>
        <dbReference type="EMBL" id="SNZ01156.1"/>
    </source>
</evidence>
<dbReference type="InterPro" id="IPR039426">
    <property type="entry name" value="TonB-dep_rcpt-like"/>
</dbReference>
<reference evidence="16" key="1">
    <citation type="submission" date="2017-09" db="EMBL/GenBank/DDBJ databases">
        <authorList>
            <person name="Varghese N."/>
            <person name="Submissions S."/>
        </authorList>
    </citation>
    <scope>NUCLEOTIDE SEQUENCE [LARGE SCALE GENOMIC DNA]</scope>
    <source>
        <strain evidence="16">DSM 25885</strain>
    </source>
</reference>
<comment type="subcellular location">
    <subcellularLocation>
        <location evidence="1 10">Cell outer membrane</location>
        <topology evidence="1 10">Multi-pass membrane protein</topology>
    </subcellularLocation>
</comment>
<keyword evidence="3 10" id="KW-1134">Transmembrane beta strand</keyword>
<dbReference type="InterPro" id="IPR000531">
    <property type="entry name" value="Beta-barrel_TonB"/>
</dbReference>
<feature type="domain" description="TonB-dependent receptor-like beta-barrel" evidence="13">
    <location>
        <begin position="443"/>
        <end position="1043"/>
    </location>
</feature>
<evidence type="ECO:0000256" key="2">
    <source>
        <dbReference type="ARBA" id="ARBA00022448"/>
    </source>
</evidence>
<evidence type="ECO:0000256" key="9">
    <source>
        <dbReference type="ARBA" id="ARBA00023237"/>
    </source>
</evidence>
<organism evidence="15 16">
    <name type="scientific">Flagellimonas pacifica</name>
    <dbReference type="NCBI Taxonomy" id="1247520"/>
    <lineage>
        <taxon>Bacteria</taxon>
        <taxon>Pseudomonadati</taxon>
        <taxon>Bacteroidota</taxon>
        <taxon>Flavobacteriia</taxon>
        <taxon>Flavobacteriales</taxon>
        <taxon>Flavobacteriaceae</taxon>
        <taxon>Flagellimonas</taxon>
    </lineage>
</organism>
<evidence type="ECO:0000256" key="5">
    <source>
        <dbReference type="ARBA" id="ARBA00022729"/>
    </source>
</evidence>
<feature type="compositionally biased region" description="Basic and acidic residues" evidence="12">
    <location>
        <begin position="299"/>
        <end position="309"/>
    </location>
</feature>
<dbReference type="Pfam" id="PF07715">
    <property type="entry name" value="Plug"/>
    <property type="match status" value="1"/>
</dbReference>
<accession>A0A285MZD0</accession>
<evidence type="ECO:0000256" key="7">
    <source>
        <dbReference type="ARBA" id="ARBA00023136"/>
    </source>
</evidence>
<keyword evidence="7 10" id="KW-0472">Membrane</keyword>
<dbReference type="InterPro" id="IPR023997">
    <property type="entry name" value="TonB-dep_OMP_SusC/RagA_CS"/>
</dbReference>
<evidence type="ECO:0000256" key="12">
    <source>
        <dbReference type="SAM" id="MobiDB-lite"/>
    </source>
</evidence>
<dbReference type="EMBL" id="OBEH01000004">
    <property type="protein sequence ID" value="SNZ01156.1"/>
    <property type="molecule type" value="Genomic_DNA"/>
</dbReference>
<keyword evidence="2 10" id="KW-0813">Transport</keyword>
<dbReference type="GO" id="GO:0044718">
    <property type="term" value="P:siderophore transmembrane transport"/>
    <property type="evidence" value="ECO:0007669"/>
    <property type="project" value="TreeGrafter"/>
</dbReference>
<dbReference type="Pfam" id="PF00593">
    <property type="entry name" value="TonB_dep_Rec_b-barrel"/>
    <property type="match status" value="1"/>
</dbReference>
<dbReference type="InterPro" id="IPR037066">
    <property type="entry name" value="Plug_dom_sf"/>
</dbReference>
<dbReference type="InterPro" id="IPR023996">
    <property type="entry name" value="TonB-dep_OMP_SusC/RagA"/>
</dbReference>
<keyword evidence="4 10" id="KW-0812">Transmembrane</keyword>
<keyword evidence="6 11" id="KW-0798">TonB box</keyword>
<dbReference type="SUPFAM" id="SSF56935">
    <property type="entry name" value="Porins"/>
    <property type="match status" value="1"/>
</dbReference>
<evidence type="ECO:0000256" key="11">
    <source>
        <dbReference type="RuleBase" id="RU003357"/>
    </source>
</evidence>
<dbReference type="PANTHER" id="PTHR30069">
    <property type="entry name" value="TONB-DEPENDENT OUTER MEMBRANE RECEPTOR"/>
    <property type="match status" value="1"/>
</dbReference>